<evidence type="ECO:0000313" key="3">
    <source>
        <dbReference type="Proteomes" id="UP000583279"/>
    </source>
</evidence>
<name>A0A7Y1LHF1_9PSED</name>
<dbReference type="RefSeq" id="WP_120248903.1">
    <property type="nucleotide sequence ID" value="NZ_JAAQYK010000006.1"/>
</dbReference>
<evidence type="ECO:0000313" key="2">
    <source>
        <dbReference type="EMBL" id="NNA46175.1"/>
    </source>
</evidence>
<dbReference type="Proteomes" id="UP000583279">
    <property type="component" value="Unassembled WGS sequence"/>
</dbReference>
<keyword evidence="4" id="KW-1185">Reference proteome</keyword>
<gene>
    <name evidence="1" type="ORF">GIW47_18285</name>
    <name evidence="2" type="ORF">HBO18_18830</name>
</gene>
<reference evidence="2 3" key="2">
    <citation type="journal article" date="2020" name="Front. Microbiol.">
        <title>Genetic Organization of the aprX-lipA2 Operon Affects the Proteolytic Potential of Pseudomonas Species in Milk.</title>
        <authorList>
            <person name="Maier C."/>
            <person name="Huptas C."/>
            <person name="von Neubeck M."/>
            <person name="Scherer S."/>
            <person name="Wenning M."/>
            <person name="Lucking G."/>
        </authorList>
    </citation>
    <scope>NUCLEOTIDE SEQUENCE [LARGE SCALE GENOMIC DNA]</scope>
    <source>
        <strain evidence="2 3">WS 4997</strain>
    </source>
</reference>
<sequence length="447" mass="51215">MLIHDMLLEESDDGAVGIFTQPDGSYQLKVPFGMSGMAPAQALAVLYKSFAVFRRTRRSFKRLGQLDGLEEHSEPGLQEGDGGISFCDAMGLDELFDRADPLGLLSLRKRIAQQPWDVTRHLERHLHLAVFDNNGAPYLERTPGSRREACYGMSDIVGLYCFIADDFYRAFLGIDPACRWGSFSADAQAIAAHFRHRHLAANDSLFGIDRQQCLRTRQHLQYLLREINRQESLRGSNYRLLHEVLERYLYGGHTHGQRQGQIWGIKNFWAVWESVCLHHAATGQGEPGMMGFMTCDFDHLPSTLSTPMLRKHWLATRAQIFHRNGIERRPDLVLNTQTQVKVIDFKYYRHPPTERCAASKNQDVGLTKLEQDFNNIEVYGLLTHNHLLRDAEQRHKEIALEFWLPGREAEHTPVVHAPEWAPSLAIVRLCTPWVMHRYSQQYNDGGL</sequence>
<organism evidence="2 3">
    <name type="scientific">Pseudomonas lactis</name>
    <dbReference type="NCBI Taxonomy" id="1615674"/>
    <lineage>
        <taxon>Bacteria</taxon>
        <taxon>Pseudomonadati</taxon>
        <taxon>Pseudomonadota</taxon>
        <taxon>Gammaproteobacteria</taxon>
        <taxon>Pseudomonadales</taxon>
        <taxon>Pseudomonadaceae</taxon>
        <taxon>Pseudomonas</taxon>
    </lineage>
</organism>
<dbReference type="Proteomes" id="UP000814074">
    <property type="component" value="Unassembled WGS sequence"/>
</dbReference>
<reference evidence="1 4" key="1">
    <citation type="submission" date="2019-11" db="EMBL/GenBank/DDBJ databases">
        <title>Epiphytic Pseudomonas syringae from cherry orchards.</title>
        <authorList>
            <person name="Hulin M.T."/>
        </authorList>
    </citation>
    <scope>NUCLEOTIDE SEQUENCE [LARGE SCALE GENOMIC DNA]</scope>
    <source>
        <strain evidence="1 4">PA-6-3B</strain>
    </source>
</reference>
<comment type="caution">
    <text evidence="2">The sequence shown here is derived from an EMBL/GenBank/DDBJ whole genome shotgun (WGS) entry which is preliminary data.</text>
</comment>
<proteinExistence type="predicted"/>
<dbReference type="AlphaFoldDB" id="A0A7Y1LHF1"/>
<accession>A0A7Y1LHF1</accession>
<protein>
    <submittedName>
        <fullName evidence="2">Uncharacterized protein</fullName>
    </submittedName>
</protein>
<evidence type="ECO:0000313" key="4">
    <source>
        <dbReference type="Proteomes" id="UP000814074"/>
    </source>
</evidence>
<evidence type="ECO:0000313" key="1">
    <source>
        <dbReference type="EMBL" id="MCF5154553.1"/>
    </source>
</evidence>
<dbReference type="EMBL" id="JAAQYK010000006">
    <property type="protein sequence ID" value="NNA46175.1"/>
    <property type="molecule type" value="Genomic_DNA"/>
</dbReference>
<dbReference type="EMBL" id="WKDU01000020">
    <property type="protein sequence ID" value="MCF5154553.1"/>
    <property type="molecule type" value="Genomic_DNA"/>
</dbReference>